<dbReference type="Proteomes" id="UP001176521">
    <property type="component" value="Unassembled WGS sequence"/>
</dbReference>
<dbReference type="Pfam" id="PF25550">
    <property type="entry name" value="DUF7928"/>
    <property type="match status" value="1"/>
</dbReference>
<dbReference type="SUPFAM" id="SSF53448">
    <property type="entry name" value="Nucleotide-diphospho-sugar transferases"/>
    <property type="match status" value="1"/>
</dbReference>
<dbReference type="AlphaFoldDB" id="A0AAN6JJY3"/>
<keyword evidence="2" id="KW-0812">Transmembrane</keyword>
<evidence type="ECO:0000256" key="2">
    <source>
        <dbReference type="SAM" id="Phobius"/>
    </source>
</evidence>
<feature type="transmembrane region" description="Helical" evidence="2">
    <location>
        <begin position="316"/>
        <end position="338"/>
    </location>
</feature>
<dbReference type="InterPro" id="IPR057688">
    <property type="entry name" value="DUF7928"/>
</dbReference>
<evidence type="ECO:0000259" key="4">
    <source>
        <dbReference type="Pfam" id="PF25550"/>
    </source>
</evidence>
<reference evidence="5" key="1">
    <citation type="journal article" date="2023" name="PhytoFront">
        <title>Draft Genome Resources of Seven Strains of Tilletia horrida, Causal Agent of Kernel Smut of Rice.</title>
        <authorList>
            <person name="Khanal S."/>
            <person name="Antony Babu S."/>
            <person name="Zhou X.G."/>
        </authorList>
    </citation>
    <scope>NUCLEOTIDE SEQUENCE</scope>
    <source>
        <strain evidence="5">TX3</strain>
    </source>
</reference>
<feature type="domain" description="Glycosyltransferase 2-like" evidence="3">
    <location>
        <begin position="558"/>
        <end position="770"/>
    </location>
</feature>
<name>A0AAN6JJY3_9BASI</name>
<gene>
    <name evidence="5" type="ORF">OC842_004379</name>
</gene>
<evidence type="ECO:0000256" key="1">
    <source>
        <dbReference type="SAM" id="MobiDB-lite"/>
    </source>
</evidence>
<feature type="transmembrane region" description="Helical" evidence="2">
    <location>
        <begin position="789"/>
        <end position="809"/>
    </location>
</feature>
<feature type="domain" description="DUF7928" evidence="4">
    <location>
        <begin position="88"/>
        <end position="239"/>
    </location>
</feature>
<dbReference type="InterPro" id="IPR001173">
    <property type="entry name" value="Glyco_trans_2-like"/>
</dbReference>
<protein>
    <recommendedName>
        <fullName evidence="7">Glycosyltransferase 2-like domain-containing protein</fullName>
    </recommendedName>
</protein>
<dbReference type="InterPro" id="IPR029044">
    <property type="entry name" value="Nucleotide-diphossugar_trans"/>
</dbReference>
<organism evidence="5 6">
    <name type="scientific">Tilletia horrida</name>
    <dbReference type="NCBI Taxonomy" id="155126"/>
    <lineage>
        <taxon>Eukaryota</taxon>
        <taxon>Fungi</taxon>
        <taxon>Dikarya</taxon>
        <taxon>Basidiomycota</taxon>
        <taxon>Ustilaginomycotina</taxon>
        <taxon>Exobasidiomycetes</taxon>
        <taxon>Tilletiales</taxon>
        <taxon>Tilletiaceae</taxon>
        <taxon>Tilletia</taxon>
    </lineage>
</organism>
<feature type="transmembrane region" description="Helical" evidence="2">
    <location>
        <begin position="358"/>
        <end position="380"/>
    </location>
</feature>
<dbReference type="EMBL" id="JAPDMQ010000256">
    <property type="protein sequence ID" value="KAK0529005.1"/>
    <property type="molecule type" value="Genomic_DNA"/>
</dbReference>
<evidence type="ECO:0008006" key="7">
    <source>
        <dbReference type="Google" id="ProtNLM"/>
    </source>
</evidence>
<sequence length="942" mass="104393">MLDKFRNATARSRPSLNRAGSSATSSPSTPPGLLQQAGRTSPQSEGGSSNGALDHMYNFNLPSPAGSALGASPGTNASAASWINQTDAYKVMARHIYKQAAAKNYFAEDPTVPRAVALRLYKGAYLVHPPEDPRLDDFTKAITAINSEVCIRVSAPVVSSITSRLAWGTSEIPLTPSDHVQVVETMQEAAMARKAQYACFVRQECCLLVWSESVDNVIERIQAMEAKMVAFVWKSATAHKLGGAAHPTLASFNTQQSLAFNGSSPNSSPGSVVNYSMDSRRGEPPIDALRSPDVEAKAMEKGVVIQERPTMLQAPIMHGLTIALDVTLIGLVGRSLLIEALADHGWLRFAILASCPPIFLLLAFFCGHIVSIVFMVLAPINQMETNSRYYSGVAPPKTLNQLPHITIQMPVYKEDLEEVIKPTVESLQKAISTYTLQGGSAAIIVSDDGMQLISEEEREIRKEFYDVNNISWVARPGHNINGFTRNGRFKKASNLNITLRLSMEADRMMDELRPKDGTELIAWTDADEAKLYGECLTRAIGKVHADIWACGSIRMGELILLIDSDTRVPADCLMDAASEMSQSPDVGIIQHYSGVMVVTGNMFEKGIAFFTRLVNFAISYCVANGDVAPFVGHNAFLRWSAMQEASFIDEADGIRKIWSESHVSEDFDMALRLLMQGYVTRWATYSKGEFQEGVSLTAEDELNRWQKYAFGCSELMFNPFRKWLFKGPITPLYRRFLWSKALPLHYKFAASSYMFSYYAIASAMPLTLALTLVQGWFYPTLDLAFLPPFNTWISVVVVFGLASPLATVLGNFRSKTRSLLDALRDHLTWTPFMIIFFTGLPMHVLVALLAHPLGINMTWGATLKSLGQSNFFLEIPLLFKRFWPVFLISTVWLAGIGVLGTSIVPLEWQIMGFFTIWPSIWLTSMHILYPFALNPALLRFSF</sequence>
<accession>A0AAN6JJY3</accession>
<evidence type="ECO:0000313" key="5">
    <source>
        <dbReference type="EMBL" id="KAK0529005.1"/>
    </source>
</evidence>
<feature type="compositionally biased region" description="Polar residues" evidence="1">
    <location>
        <begin position="37"/>
        <end position="51"/>
    </location>
</feature>
<feature type="transmembrane region" description="Helical" evidence="2">
    <location>
        <begin position="911"/>
        <end position="932"/>
    </location>
</feature>
<keyword evidence="6" id="KW-1185">Reference proteome</keyword>
<feature type="transmembrane region" description="Helical" evidence="2">
    <location>
        <begin position="882"/>
        <end position="904"/>
    </location>
</feature>
<keyword evidence="2" id="KW-0472">Membrane</keyword>
<dbReference type="Gene3D" id="3.90.550.10">
    <property type="entry name" value="Spore Coat Polysaccharide Biosynthesis Protein SpsA, Chain A"/>
    <property type="match status" value="2"/>
</dbReference>
<dbReference type="PANTHER" id="PTHR35408">
    <property type="entry name" value="CHROMOSOME 15, WHOLE GENOME SHOTGUN SEQUENCE"/>
    <property type="match status" value="1"/>
</dbReference>
<dbReference type="PANTHER" id="PTHR35408:SF3">
    <property type="entry name" value="GLYCOSYLTRANSFERASE 2-LIKE DOMAIN-CONTAINING PROTEIN"/>
    <property type="match status" value="1"/>
</dbReference>
<keyword evidence="2" id="KW-1133">Transmembrane helix</keyword>
<evidence type="ECO:0000259" key="3">
    <source>
        <dbReference type="Pfam" id="PF13632"/>
    </source>
</evidence>
<evidence type="ECO:0000313" key="6">
    <source>
        <dbReference type="Proteomes" id="UP001176521"/>
    </source>
</evidence>
<feature type="region of interest" description="Disordered" evidence="1">
    <location>
        <begin position="1"/>
        <end position="56"/>
    </location>
</feature>
<feature type="transmembrane region" description="Helical" evidence="2">
    <location>
        <begin position="755"/>
        <end position="777"/>
    </location>
</feature>
<dbReference type="Pfam" id="PF13632">
    <property type="entry name" value="Glyco_trans_2_3"/>
    <property type="match status" value="1"/>
</dbReference>
<proteinExistence type="predicted"/>
<feature type="transmembrane region" description="Helical" evidence="2">
    <location>
        <begin position="829"/>
        <end position="850"/>
    </location>
</feature>
<comment type="caution">
    <text evidence="5">The sequence shown here is derived from an EMBL/GenBank/DDBJ whole genome shotgun (WGS) entry which is preliminary data.</text>
</comment>